<reference evidence="2" key="1">
    <citation type="journal article" date="2021" name="J Fungi (Basel)">
        <title>Genomic and Metabolomic Analyses of the Marine Fungus Emericellopsis cladophorae: Insights into Saltwater Adaptability Mechanisms and Its Biosynthetic Potential.</title>
        <authorList>
            <person name="Goncalves M.F.M."/>
            <person name="Hilario S."/>
            <person name="Van de Peer Y."/>
            <person name="Esteves A.C."/>
            <person name="Alves A."/>
        </authorList>
    </citation>
    <scope>NUCLEOTIDE SEQUENCE</scope>
    <source>
        <strain evidence="2">MUM 19.33</strain>
    </source>
</reference>
<accession>A0A9P9XVW8</accession>
<evidence type="ECO:0000256" key="1">
    <source>
        <dbReference type="SAM" id="MobiDB-lite"/>
    </source>
</evidence>
<gene>
    <name evidence="2" type="ORF">J7T54_007447</name>
</gene>
<dbReference type="AlphaFoldDB" id="A0A9P9XVW8"/>
<reference evidence="2" key="2">
    <citation type="submission" date="2022-07" db="EMBL/GenBank/DDBJ databases">
        <authorList>
            <person name="Goncalves M.F.M."/>
            <person name="Hilario S."/>
            <person name="Van De Peer Y."/>
            <person name="Esteves A.C."/>
            <person name="Alves A."/>
        </authorList>
    </citation>
    <scope>NUCLEOTIDE SEQUENCE</scope>
    <source>
        <strain evidence="2">MUM 19.33</strain>
    </source>
</reference>
<protein>
    <submittedName>
        <fullName evidence="2">Uncharacterized protein</fullName>
    </submittedName>
</protein>
<proteinExistence type="predicted"/>
<dbReference type="EMBL" id="JAGIXG020000059">
    <property type="protein sequence ID" value="KAI6778794.1"/>
    <property type="molecule type" value="Genomic_DNA"/>
</dbReference>
<evidence type="ECO:0000313" key="2">
    <source>
        <dbReference type="EMBL" id="KAI6778794.1"/>
    </source>
</evidence>
<organism evidence="2 3">
    <name type="scientific">Emericellopsis cladophorae</name>
    <dbReference type="NCBI Taxonomy" id="2686198"/>
    <lineage>
        <taxon>Eukaryota</taxon>
        <taxon>Fungi</taxon>
        <taxon>Dikarya</taxon>
        <taxon>Ascomycota</taxon>
        <taxon>Pezizomycotina</taxon>
        <taxon>Sordariomycetes</taxon>
        <taxon>Hypocreomycetidae</taxon>
        <taxon>Hypocreales</taxon>
        <taxon>Bionectriaceae</taxon>
        <taxon>Emericellopsis</taxon>
    </lineage>
</organism>
<feature type="compositionally biased region" description="Low complexity" evidence="1">
    <location>
        <begin position="12"/>
        <end position="22"/>
    </location>
</feature>
<dbReference type="GeneID" id="75833921"/>
<dbReference type="OrthoDB" id="5413829at2759"/>
<evidence type="ECO:0000313" key="3">
    <source>
        <dbReference type="Proteomes" id="UP001055219"/>
    </source>
</evidence>
<keyword evidence="3" id="KW-1185">Reference proteome</keyword>
<sequence>MSDFKHQRRRTNSNALSLRSAGSAGGGGGHARGISRAVIQPRSTHTSDEFLKPFLQSSFDPATFINGNLPPVQQRSAEGAATGGTADLSSQAQALITQLNTHTTRLSNTLTTLTDDILRSGNRLAYEVELLRGETVGLNETLHETLADDVRKFVPEGLPTEPAVTRINEEQEEAEEPTTTSTEPEFVKQLQTLTLVRARLDSVIKTFGDSMEFVFPPSELSVSSSFLSVSAPEPGSEQQSSEEKGQQVLTKLRGEIADLLDTPADPVEGIAQAAQRVEELKELTTVWRGTREEKGRMRFIESLAKMVEDKHRELMREMELAAKKNEAAAATATGRTRKSSVTRDAAVEEAKVVPGGFGLLNQLQRLRSGL</sequence>
<feature type="region of interest" description="Disordered" evidence="1">
    <location>
        <begin position="1"/>
        <end position="33"/>
    </location>
</feature>
<dbReference type="Gene3D" id="6.10.250.2790">
    <property type="match status" value="1"/>
</dbReference>
<dbReference type="RefSeq" id="XP_051359650.1">
    <property type="nucleotide sequence ID" value="XM_051509355.1"/>
</dbReference>
<feature type="compositionally biased region" description="Basic residues" evidence="1">
    <location>
        <begin position="1"/>
        <end position="11"/>
    </location>
</feature>
<comment type="caution">
    <text evidence="2">The sequence shown here is derived from an EMBL/GenBank/DDBJ whole genome shotgun (WGS) entry which is preliminary data.</text>
</comment>
<name>A0A9P9XVW8_9HYPO</name>
<dbReference type="Proteomes" id="UP001055219">
    <property type="component" value="Unassembled WGS sequence"/>
</dbReference>
<feature type="compositionally biased region" description="Low complexity" evidence="1">
    <location>
        <begin position="226"/>
        <end position="239"/>
    </location>
</feature>
<feature type="region of interest" description="Disordered" evidence="1">
    <location>
        <begin position="226"/>
        <end position="246"/>
    </location>
</feature>